<organism evidence="2">
    <name type="scientific">Lygus hesperus</name>
    <name type="common">Western plant bug</name>
    <dbReference type="NCBI Taxonomy" id="30085"/>
    <lineage>
        <taxon>Eukaryota</taxon>
        <taxon>Metazoa</taxon>
        <taxon>Ecdysozoa</taxon>
        <taxon>Arthropoda</taxon>
        <taxon>Hexapoda</taxon>
        <taxon>Insecta</taxon>
        <taxon>Pterygota</taxon>
        <taxon>Neoptera</taxon>
        <taxon>Paraneoptera</taxon>
        <taxon>Hemiptera</taxon>
        <taxon>Heteroptera</taxon>
        <taxon>Panheteroptera</taxon>
        <taxon>Cimicomorpha</taxon>
        <taxon>Miridae</taxon>
        <taxon>Mirini</taxon>
        <taxon>Lygus</taxon>
    </lineage>
</organism>
<evidence type="ECO:0000313" key="2">
    <source>
        <dbReference type="EMBL" id="JAQ14661.1"/>
    </source>
</evidence>
<name>A0A146M4G8_LYGHE</name>
<sequence length="135" mass="15326">PRLSQSTRGYVLRTRRPRAWEPRCACNFATRTVQHRKSAQKDPDDELEWLERTRARVSVELLAENFSVLAGGRIVASSNCSGGLKYQERSKARTIFPVNARAKFEHGRDANSSNFLPTLSPLEIPQVQRDHGHGR</sequence>
<protein>
    <submittedName>
        <fullName evidence="2">Uncharacterized protein</fullName>
    </submittedName>
</protein>
<reference evidence="2" key="1">
    <citation type="journal article" date="2016" name="Gigascience">
        <title>De novo construction of an expanded transcriptome assembly for the western tarnished plant bug, Lygus hesperus.</title>
        <authorList>
            <person name="Tassone E.E."/>
            <person name="Geib S.M."/>
            <person name="Hall B."/>
            <person name="Fabrick J.A."/>
            <person name="Brent C.S."/>
            <person name="Hull J.J."/>
        </authorList>
    </citation>
    <scope>NUCLEOTIDE SEQUENCE</scope>
</reference>
<feature type="region of interest" description="Disordered" evidence="1">
    <location>
        <begin position="107"/>
        <end position="135"/>
    </location>
</feature>
<feature type="non-terminal residue" evidence="2">
    <location>
        <position position="1"/>
    </location>
</feature>
<dbReference type="AlphaFoldDB" id="A0A146M4G8"/>
<accession>A0A146M4G8</accession>
<proteinExistence type="predicted"/>
<gene>
    <name evidence="2" type="ORF">g.56078</name>
</gene>
<evidence type="ECO:0000256" key="1">
    <source>
        <dbReference type="SAM" id="MobiDB-lite"/>
    </source>
</evidence>
<dbReference type="EMBL" id="GDHC01003968">
    <property type="protein sequence ID" value="JAQ14661.1"/>
    <property type="molecule type" value="Transcribed_RNA"/>
</dbReference>